<dbReference type="Proteomes" id="UP000196027">
    <property type="component" value="Chromosome"/>
</dbReference>
<dbReference type="OrthoDB" id="5880116at2"/>
<keyword evidence="2" id="KW-1185">Reference proteome</keyword>
<protein>
    <submittedName>
        <fullName evidence="1">TonB system biopolymer transport component</fullName>
    </submittedName>
</protein>
<dbReference type="EMBL" id="CP021425">
    <property type="protein sequence ID" value="ARU56951.1"/>
    <property type="molecule type" value="Genomic_DNA"/>
</dbReference>
<dbReference type="InterPro" id="IPR016866">
    <property type="entry name" value="UCP028069"/>
</dbReference>
<dbReference type="AlphaFoldDB" id="A0A1Y0I912"/>
<dbReference type="PIRSF" id="PIRSF028069">
    <property type="entry name" value="UCP028069"/>
    <property type="match status" value="1"/>
</dbReference>
<reference evidence="1 2" key="1">
    <citation type="submission" date="2017-05" db="EMBL/GenBank/DDBJ databases">
        <title>Genomic insights into alkan degradation activity of Oleiphilus messinensis.</title>
        <authorList>
            <person name="Kozyavkin S.A."/>
            <person name="Slesarev A.I."/>
            <person name="Golyshin P.N."/>
            <person name="Korzhenkov A."/>
            <person name="Golyshina O.N."/>
            <person name="Toshchakov S.V."/>
        </authorList>
    </citation>
    <scope>NUCLEOTIDE SEQUENCE [LARGE SCALE GENOMIC DNA]</scope>
    <source>
        <strain evidence="1 2">ME102</strain>
    </source>
</reference>
<evidence type="ECO:0000313" key="1">
    <source>
        <dbReference type="EMBL" id="ARU56951.1"/>
    </source>
</evidence>
<gene>
    <name evidence="1" type="ORF">OLMES_2906</name>
</gene>
<dbReference type="KEGG" id="ome:OLMES_2906"/>
<sequence length="273" mass="31064">MFFAPQFMLLGAFCRYLNFWVSGLSLFAICLLTIEGVNAAQQVEKIIESGKSSISKAQSVQKQIEVMDDQRELAFIKYRQLLEEIKGLHTYVNLLQNQVNDQESEIVTLKGAVSDATGIERRIVPLLKEMIDGLDQFITLDIPFLIEERRARIVRLRSMMRSGEMNTAGKLQRVLEAYLQEIEYGRTIESYAGEITVDNKTVSVQFIRFGRLSLAYRTLDGLSVGVWSVPNQQWEKLDPLEYGADIHNAIQVAKKQTAPGLLRMPITREVTEQ</sequence>
<accession>A0A1Y0I912</accession>
<proteinExistence type="predicted"/>
<name>A0A1Y0I912_9GAMM</name>
<dbReference type="Pfam" id="PF11932">
    <property type="entry name" value="DUF3450"/>
    <property type="match status" value="1"/>
</dbReference>
<evidence type="ECO:0000313" key="2">
    <source>
        <dbReference type="Proteomes" id="UP000196027"/>
    </source>
</evidence>
<organism evidence="1 2">
    <name type="scientific">Oleiphilus messinensis</name>
    <dbReference type="NCBI Taxonomy" id="141451"/>
    <lineage>
        <taxon>Bacteria</taxon>
        <taxon>Pseudomonadati</taxon>
        <taxon>Pseudomonadota</taxon>
        <taxon>Gammaproteobacteria</taxon>
        <taxon>Oceanospirillales</taxon>
        <taxon>Oleiphilaceae</taxon>
        <taxon>Oleiphilus</taxon>
    </lineage>
</organism>
<dbReference type="RefSeq" id="WP_087461899.1">
    <property type="nucleotide sequence ID" value="NZ_CP021425.1"/>
</dbReference>